<sequence length="280" mass="30445">MGRKRGLRASQRCFVKDELRRQKLRAGFDRSAPDYERTRPVCPPRLFDDLVDVAGLGPGDRVVEIGCGTGQATVPLAERGLAVTGVELGPELAALARVRLAGFPAADVVTSSFEDWRPPPTDPPLDAVVAVNSLHWVDPALRYAKPHQLLRPGACMAVAACVRAQPADAEAFWTQVQEDYRAVGYEGGPPPAPEHVAPLHFAPETELYFEEVASLRYPFEVRYTAGDYVANLATQSGTHALGEARGADFLARVERRLDSLGRPPLTVSFVALLTVGRRLP</sequence>
<dbReference type="InterPro" id="IPR029063">
    <property type="entry name" value="SAM-dependent_MTases_sf"/>
</dbReference>
<dbReference type="PANTHER" id="PTHR44942">
    <property type="entry name" value="METHYLTRANSF_11 DOMAIN-CONTAINING PROTEIN"/>
    <property type="match status" value="1"/>
</dbReference>
<dbReference type="CDD" id="cd02440">
    <property type="entry name" value="AdoMet_MTases"/>
    <property type="match status" value="1"/>
</dbReference>
<keyword evidence="1 4" id="KW-0489">Methyltransferase</keyword>
<dbReference type="AlphaFoldDB" id="A0A1H1L3L5"/>
<dbReference type="EMBL" id="LT629732">
    <property type="protein sequence ID" value="SDR68625.1"/>
    <property type="molecule type" value="Genomic_DNA"/>
</dbReference>
<evidence type="ECO:0000259" key="3">
    <source>
        <dbReference type="Pfam" id="PF13649"/>
    </source>
</evidence>
<name>A0A1H1L3L5_9ACTN</name>
<protein>
    <submittedName>
        <fullName evidence="4">Methyltransferase domain-containing protein</fullName>
    </submittedName>
</protein>
<gene>
    <name evidence="4" type="ORF">SAMN04489717_0057</name>
</gene>
<keyword evidence="5" id="KW-1185">Reference proteome</keyword>
<dbReference type="Pfam" id="PF13649">
    <property type="entry name" value="Methyltransf_25"/>
    <property type="match status" value="1"/>
</dbReference>
<dbReference type="InterPro" id="IPR051052">
    <property type="entry name" value="Diverse_substrate_MTase"/>
</dbReference>
<evidence type="ECO:0000313" key="5">
    <source>
        <dbReference type="Proteomes" id="UP000198983"/>
    </source>
</evidence>
<dbReference type="InterPro" id="IPR041698">
    <property type="entry name" value="Methyltransf_25"/>
</dbReference>
<keyword evidence="2 4" id="KW-0808">Transferase</keyword>
<dbReference type="Proteomes" id="UP000198983">
    <property type="component" value="Chromosome I"/>
</dbReference>
<accession>A0A1H1L3L5</accession>
<evidence type="ECO:0000313" key="4">
    <source>
        <dbReference type="EMBL" id="SDR68625.1"/>
    </source>
</evidence>
<evidence type="ECO:0000256" key="1">
    <source>
        <dbReference type="ARBA" id="ARBA00022603"/>
    </source>
</evidence>
<evidence type="ECO:0000256" key="2">
    <source>
        <dbReference type="ARBA" id="ARBA00022679"/>
    </source>
</evidence>
<dbReference type="Gene3D" id="3.40.50.150">
    <property type="entry name" value="Vaccinia Virus protein VP39"/>
    <property type="match status" value="1"/>
</dbReference>
<dbReference type="SUPFAM" id="SSF53335">
    <property type="entry name" value="S-adenosyl-L-methionine-dependent methyltransferases"/>
    <property type="match status" value="1"/>
</dbReference>
<feature type="domain" description="Methyltransferase" evidence="3">
    <location>
        <begin position="62"/>
        <end position="153"/>
    </location>
</feature>
<proteinExistence type="predicted"/>
<dbReference type="GO" id="GO:0008168">
    <property type="term" value="F:methyltransferase activity"/>
    <property type="evidence" value="ECO:0007669"/>
    <property type="project" value="UniProtKB-KW"/>
</dbReference>
<dbReference type="GO" id="GO:0032259">
    <property type="term" value="P:methylation"/>
    <property type="evidence" value="ECO:0007669"/>
    <property type="project" value="UniProtKB-KW"/>
</dbReference>
<dbReference type="PANTHER" id="PTHR44942:SF4">
    <property type="entry name" value="METHYLTRANSFERASE TYPE 11 DOMAIN-CONTAINING PROTEIN"/>
    <property type="match status" value="1"/>
</dbReference>
<reference evidence="4 5" key="1">
    <citation type="submission" date="2016-10" db="EMBL/GenBank/DDBJ databases">
        <authorList>
            <person name="de Groot N.N."/>
        </authorList>
    </citation>
    <scope>NUCLEOTIDE SEQUENCE [LARGE SCALE GENOMIC DNA]</scope>
    <source>
        <strain evidence="4 5">DSM 22024</strain>
    </source>
</reference>
<dbReference type="STRING" id="117157.SAMN04489717_0057"/>
<organism evidence="4 5">
    <name type="scientific">Actinopolymorpha singaporensis</name>
    <dbReference type="NCBI Taxonomy" id="117157"/>
    <lineage>
        <taxon>Bacteria</taxon>
        <taxon>Bacillati</taxon>
        <taxon>Actinomycetota</taxon>
        <taxon>Actinomycetes</taxon>
        <taxon>Propionibacteriales</taxon>
        <taxon>Actinopolymorphaceae</taxon>
        <taxon>Actinopolymorpha</taxon>
    </lineage>
</organism>